<protein>
    <submittedName>
        <fullName evidence="2">Ribbon-helix-helix protein, copG family</fullName>
    </submittedName>
</protein>
<keyword evidence="3" id="KW-1185">Reference proteome</keyword>
<dbReference type="GO" id="GO:0006355">
    <property type="term" value="P:regulation of DNA-templated transcription"/>
    <property type="evidence" value="ECO:0007669"/>
    <property type="project" value="InterPro"/>
</dbReference>
<feature type="domain" description="Ribbon-helix-helix protein CopG" evidence="1">
    <location>
        <begin position="26"/>
        <end position="58"/>
    </location>
</feature>
<name>A0A5B9WBI6_9BACT</name>
<evidence type="ECO:0000313" key="2">
    <source>
        <dbReference type="EMBL" id="QEH37932.1"/>
    </source>
</evidence>
<accession>A0A5B9WBI6</accession>
<proteinExistence type="predicted"/>
<dbReference type="CDD" id="cd21631">
    <property type="entry name" value="RHH_CopG_NikR-like"/>
    <property type="match status" value="1"/>
</dbReference>
<evidence type="ECO:0000313" key="3">
    <source>
        <dbReference type="Proteomes" id="UP000324233"/>
    </source>
</evidence>
<sequence>MAAYRRSTPPARPRTQEQKLIVSTCLPPADVERIDRLAEARRITRSETLRLLIRERLAGPSPALATA</sequence>
<reference evidence="2 3" key="1">
    <citation type="submission" date="2019-08" db="EMBL/GenBank/DDBJ databases">
        <title>Deep-cultivation of Planctomycetes and their phenomic and genomic characterization uncovers novel biology.</title>
        <authorList>
            <person name="Wiegand S."/>
            <person name="Jogler M."/>
            <person name="Boedeker C."/>
            <person name="Pinto D."/>
            <person name="Vollmers J."/>
            <person name="Rivas-Marin E."/>
            <person name="Kohn T."/>
            <person name="Peeters S.H."/>
            <person name="Heuer A."/>
            <person name="Rast P."/>
            <person name="Oberbeckmann S."/>
            <person name="Bunk B."/>
            <person name="Jeske O."/>
            <person name="Meyerdierks A."/>
            <person name="Storesund J.E."/>
            <person name="Kallscheuer N."/>
            <person name="Luecker S."/>
            <person name="Lage O.M."/>
            <person name="Pohl T."/>
            <person name="Merkel B.J."/>
            <person name="Hornburger P."/>
            <person name="Mueller R.-W."/>
            <person name="Bruemmer F."/>
            <person name="Labrenz M."/>
            <person name="Spormann A.M."/>
            <person name="Op den Camp H."/>
            <person name="Overmann J."/>
            <person name="Amann R."/>
            <person name="Jetten M.S.M."/>
            <person name="Mascher T."/>
            <person name="Medema M.H."/>
            <person name="Devos D.P."/>
            <person name="Kaster A.-K."/>
            <person name="Ovreas L."/>
            <person name="Rohde M."/>
            <person name="Galperin M.Y."/>
            <person name="Jogler C."/>
        </authorList>
    </citation>
    <scope>NUCLEOTIDE SEQUENCE [LARGE SCALE GENOMIC DNA]</scope>
    <source>
        <strain evidence="2 3">OJF2</strain>
    </source>
</reference>
<organism evidence="2 3">
    <name type="scientific">Aquisphaera giovannonii</name>
    <dbReference type="NCBI Taxonomy" id="406548"/>
    <lineage>
        <taxon>Bacteria</taxon>
        <taxon>Pseudomonadati</taxon>
        <taxon>Planctomycetota</taxon>
        <taxon>Planctomycetia</taxon>
        <taxon>Isosphaerales</taxon>
        <taxon>Isosphaeraceae</taxon>
        <taxon>Aquisphaera</taxon>
    </lineage>
</organism>
<gene>
    <name evidence="2" type="ORF">OJF2_65270</name>
</gene>
<dbReference type="AlphaFoldDB" id="A0A5B9WBI6"/>
<dbReference type="KEGG" id="agv:OJF2_65270"/>
<dbReference type="EMBL" id="CP042997">
    <property type="protein sequence ID" value="QEH37932.1"/>
    <property type="molecule type" value="Genomic_DNA"/>
</dbReference>
<evidence type="ECO:0000259" key="1">
    <source>
        <dbReference type="Pfam" id="PF01402"/>
    </source>
</evidence>
<dbReference type="InterPro" id="IPR002145">
    <property type="entry name" value="CopG"/>
</dbReference>
<dbReference type="Pfam" id="PF01402">
    <property type="entry name" value="RHH_1"/>
    <property type="match status" value="1"/>
</dbReference>
<dbReference type="Proteomes" id="UP000324233">
    <property type="component" value="Chromosome"/>
</dbReference>